<feature type="domain" description="Band 4.1" evidence="3">
    <location>
        <begin position="145"/>
        <end position="663"/>
    </location>
</feature>
<feature type="domain" description="PH" evidence="2">
    <location>
        <begin position="455"/>
        <end position="560"/>
    </location>
</feature>
<protein>
    <submittedName>
        <fullName evidence="4">FERM central domain-containing protein</fullName>
    </submittedName>
</protein>
<reference evidence="4" key="1">
    <citation type="submission" date="2022-01" db="EMBL/GenBank/DDBJ databases">
        <title>Genome Sequence Resource for Two Populations of Ditylenchus destructor, the Migratory Endoparasitic Phytonematode.</title>
        <authorList>
            <person name="Zhang H."/>
            <person name="Lin R."/>
            <person name="Xie B."/>
        </authorList>
    </citation>
    <scope>NUCLEOTIDE SEQUENCE</scope>
    <source>
        <strain evidence="4">BazhouSP</strain>
    </source>
</reference>
<accession>A0AAD4N7A4</accession>
<proteinExistence type="predicted"/>
<dbReference type="InterPro" id="IPR037843">
    <property type="entry name" value="Kindlin/fermitin"/>
</dbReference>
<comment type="caution">
    <text evidence="4">The sequence shown here is derived from an EMBL/GenBank/DDBJ whole genome shotgun (WGS) entry which is preliminary data.</text>
</comment>
<evidence type="ECO:0000259" key="3">
    <source>
        <dbReference type="SMART" id="SM00295"/>
    </source>
</evidence>
<dbReference type="CDD" id="cd14473">
    <property type="entry name" value="FERM_B-lobe"/>
    <property type="match status" value="1"/>
</dbReference>
<dbReference type="PANTHER" id="PTHR16160">
    <property type="entry name" value="FERMITIN 2-RELATED"/>
    <property type="match status" value="1"/>
</dbReference>
<dbReference type="SMART" id="SM00233">
    <property type="entry name" value="PH"/>
    <property type="match status" value="1"/>
</dbReference>
<dbReference type="AlphaFoldDB" id="A0AAD4N7A4"/>
<evidence type="ECO:0000313" key="4">
    <source>
        <dbReference type="EMBL" id="KAI1720693.1"/>
    </source>
</evidence>
<dbReference type="InterPro" id="IPR019748">
    <property type="entry name" value="FERM_central"/>
</dbReference>
<feature type="region of interest" description="Disordered" evidence="1">
    <location>
        <begin position="271"/>
        <end position="305"/>
    </location>
</feature>
<sequence length="769" mass="87651">MIPPFGVSLLYVGSIMSQFKLCNVRCSGSQRRLFNGCFLAAHCSNSREKRLPPKMAHLIQDGFEINDQKWKLGIYVTDITISKDIYVRGDMTIGNLMMALVNEIGETQDWSDHALWWPDRRKWLKHTRSTLDQVGVTAATYLEFTPMHKFSRVQLPDLQVVDARLDFSIPVLRVTQELCRELAIRRPEELSLKRDIPPDILRKGANISEEAQFQPYIKPGEESVGPGTLRTMKPIRASTMNLNGRQSSPSLSASLGPGHIFNASEIGTLPRAGTLPRGVSPGPAAYREAVGRTPEPGFSEGLDGDDQFDENLIHSPKVVVGKDAFRPQNYQEKAALNRGWLDSSRSLMEQGISEGETVIVRFKFMSFFDINPKYDPVRINQLYEQAKWSILLEEIEHTEEEASLFAALQLQATLQRNTPERESPERDEVDVLLDELEQNLDAAATQTRRDLTHVPELTEYLKYLKPKKIGFNNFKRAYFCFRDLYLSYYNTAQDANGPPLGHYYLKGCEVSQDLSVSQGKFNIKLQVPTSEGMTDLVLKCDTEYQYAKWMAACRLASRGKTMADASYNNEVETIKKMLQMQAGKTQNGGPASKKQAPAVQLPSDFNVEEFVSQRYVRKARSRQTLQQRISDAHSNVRNLTSTEAKLQYIRTWEALPEHGIHYFIVKFRNNGKNDLIAVAHNRLMKINKENGESTKTWRYSGMKKWHVNWEIRHIKIQFDNEDIEFKPISADCKVVHEFIGGYIFVSLRSKDQKQALDEEGFHKLTGGWS</sequence>
<dbReference type="Proteomes" id="UP001201812">
    <property type="component" value="Unassembled WGS sequence"/>
</dbReference>
<organism evidence="4 5">
    <name type="scientific">Ditylenchus destructor</name>
    <dbReference type="NCBI Taxonomy" id="166010"/>
    <lineage>
        <taxon>Eukaryota</taxon>
        <taxon>Metazoa</taxon>
        <taxon>Ecdysozoa</taxon>
        <taxon>Nematoda</taxon>
        <taxon>Chromadorea</taxon>
        <taxon>Rhabditida</taxon>
        <taxon>Tylenchina</taxon>
        <taxon>Tylenchomorpha</taxon>
        <taxon>Sphaerularioidea</taxon>
        <taxon>Anguinidae</taxon>
        <taxon>Anguininae</taxon>
        <taxon>Ditylenchus</taxon>
    </lineage>
</organism>
<dbReference type="SUPFAM" id="SSF50729">
    <property type="entry name" value="PH domain-like"/>
    <property type="match status" value="2"/>
</dbReference>
<dbReference type="PANTHER" id="PTHR16160:SF13">
    <property type="entry name" value="FERMITIN 2-RELATED"/>
    <property type="match status" value="1"/>
</dbReference>
<dbReference type="InterPro" id="IPR001849">
    <property type="entry name" value="PH_domain"/>
</dbReference>
<dbReference type="Gene3D" id="2.30.29.30">
    <property type="entry name" value="Pleckstrin-homology domain (PH domain)/Phosphotyrosine-binding domain (PTB)"/>
    <property type="match status" value="2"/>
</dbReference>
<keyword evidence="5" id="KW-1185">Reference proteome</keyword>
<dbReference type="Pfam" id="PF18124">
    <property type="entry name" value="Kindlin_2_N"/>
    <property type="match status" value="1"/>
</dbReference>
<dbReference type="InterPro" id="IPR011993">
    <property type="entry name" value="PH-like_dom_sf"/>
</dbReference>
<dbReference type="InterPro" id="IPR040790">
    <property type="entry name" value="Kindlin_2_N"/>
</dbReference>
<dbReference type="SUPFAM" id="SSF47031">
    <property type="entry name" value="Second domain of FERM"/>
    <property type="match status" value="1"/>
</dbReference>
<dbReference type="GO" id="GO:0007160">
    <property type="term" value="P:cell-matrix adhesion"/>
    <property type="evidence" value="ECO:0007669"/>
    <property type="project" value="TreeGrafter"/>
</dbReference>
<gene>
    <name evidence="4" type="ORF">DdX_04936</name>
</gene>
<dbReference type="GO" id="GO:0007229">
    <property type="term" value="P:integrin-mediated signaling pathway"/>
    <property type="evidence" value="ECO:0007669"/>
    <property type="project" value="InterPro"/>
</dbReference>
<dbReference type="Pfam" id="PF00169">
    <property type="entry name" value="PH"/>
    <property type="match status" value="1"/>
</dbReference>
<evidence type="ECO:0000313" key="5">
    <source>
        <dbReference type="Proteomes" id="UP001201812"/>
    </source>
</evidence>
<dbReference type="InterPro" id="IPR035963">
    <property type="entry name" value="FERM_2"/>
</dbReference>
<evidence type="ECO:0000256" key="1">
    <source>
        <dbReference type="SAM" id="MobiDB-lite"/>
    </source>
</evidence>
<dbReference type="Pfam" id="PF00373">
    <property type="entry name" value="FERM_M"/>
    <property type="match status" value="1"/>
</dbReference>
<dbReference type="GO" id="GO:0030055">
    <property type="term" value="C:cell-substrate junction"/>
    <property type="evidence" value="ECO:0007669"/>
    <property type="project" value="TreeGrafter"/>
</dbReference>
<dbReference type="InterPro" id="IPR019749">
    <property type="entry name" value="Band_41_domain"/>
</dbReference>
<dbReference type="EMBL" id="JAKKPZ010000005">
    <property type="protein sequence ID" value="KAI1720693.1"/>
    <property type="molecule type" value="Genomic_DNA"/>
</dbReference>
<dbReference type="GO" id="GO:0005178">
    <property type="term" value="F:integrin binding"/>
    <property type="evidence" value="ECO:0007669"/>
    <property type="project" value="TreeGrafter"/>
</dbReference>
<name>A0AAD4N7A4_9BILA</name>
<dbReference type="Gene3D" id="3.10.20.90">
    <property type="entry name" value="Phosphatidylinositol 3-kinase Catalytic Subunit, Chain A, domain 1"/>
    <property type="match status" value="2"/>
</dbReference>
<dbReference type="CDD" id="cd17095">
    <property type="entry name" value="FERM_F0_kindlins"/>
    <property type="match status" value="1"/>
</dbReference>
<evidence type="ECO:0000259" key="2">
    <source>
        <dbReference type="SMART" id="SM00233"/>
    </source>
</evidence>
<dbReference type="SMART" id="SM00295">
    <property type="entry name" value="B41"/>
    <property type="match status" value="1"/>
</dbReference>